<evidence type="ECO:0000313" key="5">
    <source>
        <dbReference type="Proteomes" id="UP000887569"/>
    </source>
</evidence>
<dbReference type="InterPro" id="IPR008978">
    <property type="entry name" value="HSP20-like_chaperone"/>
</dbReference>
<dbReference type="GO" id="GO:0042026">
    <property type="term" value="P:protein refolding"/>
    <property type="evidence" value="ECO:0007669"/>
    <property type="project" value="TreeGrafter"/>
</dbReference>
<evidence type="ECO:0000313" key="6">
    <source>
        <dbReference type="WBParaSite" id="PgR025_g032_t03"/>
    </source>
</evidence>
<feature type="region of interest" description="Disordered" evidence="3">
    <location>
        <begin position="117"/>
        <end position="152"/>
    </location>
</feature>
<dbReference type="PANTHER" id="PTHR45640">
    <property type="entry name" value="HEAT SHOCK PROTEIN HSP-12.2-RELATED"/>
    <property type="match status" value="1"/>
</dbReference>
<dbReference type="InterPro" id="IPR001436">
    <property type="entry name" value="Alpha-crystallin/sHSP_animal"/>
</dbReference>
<dbReference type="GO" id="GO:0005737">
    <property type="term" value="C:cytoplasm"/>
    <property type="evidence" value="ECO:0007669"/>
    <property type="project" value="TreeGrafter"/>
</dbReference>
<accession>A0A915B2X5</accession>
<dbReference type="WBParaSite" id="PgR025_g032_t07">
    <property type="protein sequence ID" value="PgR025_g032_t07"/>
    <property type="gene ID" value="PgR025_g032"/>
</dbReference>
<dbReference type="PROSITE" id="PS01031">
    <property type="entry name" value="SHSP"/>
    <property type="match status" value="1"/>
</dbReference>
<dbReference type="SUPFAM" id="SSF49764">
    <property type="entry name" value="HSP20-like chaperones"/>
    <property type="match status" value="1"/>
</dbReference>
<dbReference type="PANTHER" id="PTHR45640:SF24">
    <property type="entry name" value="SHSP DOMAIN-CONTAINING PROTEIN"/>
    <property type="match status" value="1"/>
</dbReference>
<dbReference type="AlphaFoldDB" id="A0A915B2X5"/>
<dbReference type="Gene3D" id="2.60.40.790">
    <property type="match status" value="1"/>
</dbReference>
<evidence type="ECO:0000259" key="4">
    <source>
        <dbReference type="PROSITE" id="PS01031"/>
    </source>
</evidence>
<feature type="compositionally biased region" description="Polar residues" evidence="3">
    <location>
        <begin position="136"/>
        <end position="145"/>
    </location>
</feature>
<comment type="similarity">
    <text evidence="1 2">Belongs to the small heat shock protein (HSP20) family.</text>
</comment>
<dbReference type="WBParaSite" id="PgR025_g032_t03">
    <property type="protein sequence ID" value="PgR025_g032_t03"/>
    <property type="gene ID" value="PgR025_g032"/>
</dbReference>
<dbReference type="CDD" id="cd06526">
    <property type="entry name" value="metazoan_ACD"/>
    <property type="match status" value="1"/>
</dbReference>
<feature type="domain" description="SHSP" evidence="4">
    <location>
        <begin position="140"/>
        <end position="251"/>
    </location>
</feature>
<evidence type="ECO:0000313" key="7">
    <source>
        <dbReference type="WBParaSite" id="PgR025_g032_t07"/>
    </source>
</evidence>
<dbReference type="Pfam" id="PF00011">
    <property type="entry name" value="HSP20"/>
    <property type="match status" value="1"/>
</dbReference>
<dbReference type="Proteomes" id="UP000887569">
    <property type="component" value="Unplaced"/>
</dbReference>
<name>A0A915B2X5_PARUN</name>
<sequence length="265" mass="30685">MSRIYESAEYYQKVKETGNALEREYLEEERWRRRDPFDDEFFNRGLSTHSNRSGSRFSQPSSHRNLERSFVDERDIEQTSSRMRSYRNEIRVDDCAPRQRSTPAAYMDEPPVYSIINSRPSDYSSRTDFHEERSQQQELTRSRPGSPQVVAGPGEIINTEHGFTIELDVKHFRPHDIKVTLTGNTLSVVGDRLEDDNTSSQTLRRSFTRKYSIPNDVRMSSISSYMTDSGLLIIRGSRKGWKETEISVHVAPPERHVTSSVISIV</sequence>
<dbReference type="GO" id="GO:0051082">
    <property type="term" value="F:unfolded protein binding"/>
    <property type="evidence" value="ECO:0007669"/>
    <property type="project" value="TreeGrafter"/>
</dbReference>
<organism evidence="5 6">
    <name type="scientific">Parascaris univalens</name>
    <name type="common">Nematode worm</name>
    <dbReference type="NCBI Taxonomy" id="6257"/>
    <lineage>
        <taxon>Eukaryota</taxon>
        <taxon>Metazoa</taxon>
        <taxon>Ecdysozoa</taxon>
        <taxon>Nematoda</taxon>
        <taxon>Chromadorea</taxon>
        <taxon>Rhabditida</taxon>
        <taxon>Spirurina</taxon>
        <taxon>Ascaridomorpha</taxon>
        <taxon>Ascaridoidea</taxon>
        <taxon>Ascarididae</taxon>
        <taxon>Parascaris</taxon>
    </lineage>
</organism>
<evidence type="ECO:0000256" key="3">
    <source>
        <dbReference type="SAM" id="MobiDB-lite"/>
    </source>
</evidence>
<protein>
    <submittedName>
        <fullName evidence="6 7">SHSP domain-containing protein</fullName>
    </submittedName>
</protein>
<evidence type="ECO:0000256" key="1">
    <source>
        <dbReference type="PROSITE-ProRule" id="PRU00285"/>
    </source>
</evidence>
<dbReference type="InterPro" id="IPR002068">
    <property type="entry name" value="A-crystallin/Hsp20_dom"/>
</dbReference>
<feature type="compositionally biased region" description="Basic and acidic residues" evidence="3">
    <location>
        <begin position="125"/>
        <end position="135"/>
    </location>
</feature>
<feature type="compositionally biased region" description="Polar residues" evidence="3">
    <location>
        <begin position="45"/>
        <end position="63"/>
    </location>
</feature>
<dbReference type="PRINTS" id="PR00299">
    <property type="entry name" value="ACRYSTALLIN"/>
</dbReference>
<dbReference type="GO" id="GO:0005634">
    <property type="term" value="C:nucleus"/>
    <property type="evidence" value="ECO:0007669"/>
    <property type="project" value="TreeGrafter"/>
</dbReference>
<evidence type="ECO:0000256" key="2">
    <source>
        <dbReference type="RuleBase" id="RU003616"/>
    </source>
</evidence>
<reference evidence="6 7" key="1">
    <citation type="submission" date="2022-11" db="UniProtKB">
        <authorList>
            <consortium name="WormBaseParasite"/>
        </authorList>
    </citation>
    <scope>IDENTIFICATION</scope>
</reference>
<proteinExistence type="inferred from homology"/>
<feature type="region of interest" description="Disordered" evidence="3">
    <location>
        <begin position="45"/>
        <end position="67"/>
    </location>
</feature>
<dbReference type="GO" id="GO:0009408">
    <property type="term" value="P:response to heat"/>
    <property type="evidence" value="ECO:0007669"/>
    <property type="project" value="TreeGrafter"/>
</dbReference>
<keyword evidence="5" id="KW-1185">Reference proteome</keyword>